<organism evidence="3 4">
    <name type="scientific">Rothia aeria F0184</name>
    <dbReference type="NCBI Taxonomy" id="888019"/>
    <lineage>
        <taxon>Bacteria</taxon>
        <taxon>Bacillati</taxon>
        <taxon>Actinomycetota</taxon>
        <taxon>Actinomycetes</taxon>
        <taxon>Micrococcales</taxon>
        <taxon>Micrococcaceae</taxon>
        <taxon>Rothia</taxon>
    </lineage>
</organism>
<keyword evidence="1 3" id="KW-0489">Methyltransferase</keyword>
<dbReference type="SUPFAM" id="SSF53335">
    <property type="entry name" value="S-adenosyl-L-methionine-dependent methyltransferases"/>
    <property type="match status" value="1"/>
</dbReference>
<sequence length="215" mass="23117">MREGTEEKMSRIIAGAAGGLRLASVPGDNTRPTTDRVKESLFSKLESYGVLEGARVLDVYGGSGALGCEAASRGAASVEIVDKYPKAVRTIQRNVDAVVRACSVSGLNPQVKVRHSSARTYLSGTLDVWDIVFVDPPYALPNEQVVEDLQQIAPHLAEGAIVVVERSARDSEPVWPKSVRRFAAKNHGETAVYYLEPDAAELSAEPVLGIAEKEN</sequence>
<dbReference type="NCBIfam" id="TIGR00095">
    <property type="entry name" value="16S rRNA (guanine(966)-N(2))-methyltransferase RsmD"/>
    <property type="match status" value="1"/>
</dbReference>
<dbReference type="CDD" id="cd02440">
    <property type="entry name" value="AdoMet_MTases"/>
    <property type="match status" value="1"/>
</dbReference>
<dbReference type="InterPro" id="IPR004398">
    <property type="entry name" value="RNA_MeTrfase_RsmD"/>
</dbReference>
<dbReference type="Proteomes" id="UP000017174">
    <property type="component" value="Unassembled WGS sequence"/>
</dbReference>
<dbReference type="AlphaFoldDB" id="U7UUK9"/>
<gene>
    <name evidence="3" type="ORF">HMPREF0742_02710</name>
</gene>
<evidence type="ECO:0000313" key="4">
    <source>
        <dbReference type="Proteomes" id="UP000017174"/>
    </source>
</evidence>
<dbReference type="PATRIC" id="fig|888019.4.peg.2217"/>
<dbReference type="PANTHER" id="PTHR43542:SF1">
    <property type="entry name" value="METHYLTRANSFERASE"/>
    <property type="match status" value="1"/>
</dbReference>
<dbReference type="PIRSF" id="PIRSF004553">
    <property type="entry name" value="CHP00095"/>
    <property type="match status" value="1"/>
</dbReference>
<dbReference type="GO" id="GO:0031167">
    <property type="term" value="P:rRNA methylation"/>
    <property type="evidence" value="ECO:0007669"/>
    <property type="project" value="InterPro"/>
</dbReference>
<comment type="caution">
    <text evidence="3">The sequence shown here is derived from an EMBL/GenBank/DDBJ whole genome shotgun (WGS) entry which is preliminary data.</text>
</comment>
<protein>
    <submittedName>
        <fullName evidence="3">RNA methyltransferase, RsmD family</fullName>
    </submittedName>
</protein>
<accession>U7UUK9</accession>
<reference evidence="3 4" key="1">
    <citation type="submission" date="2013-08" db="EMBL/GenBank/DDBJ databases">
        <authorList>
            <person name="Weinstock G."/>
            <person name="Sodergren E."/>
            <person name="Wylie T."/>
            <person name="Fulton L."/>
            <person name="Fulton R."/>
            <person name="Fronick C."/>
            <person name="O'Laughlin M."/>
            <person name="Godfrey J."/>
            <person name="Miner T."/>
            <person name="Herter B."/>
            <person name="Appelbaum E."/>
            <person name="Cordes M."/>
            <person name="Lek S."/>
            <person name="Wollam A."/>
            <person name="Pepin K.H."/>
            <person name="Palsikar V.B."/>
            <person name="Mitreva M."/>
            <person name="Wilson R.K."/>
        </authorList>
    </citation>
    <scope>NUCLEOTIDE SEQUENCE [LARGE SCALE GENOMIC DNA]</scope>
    <source>
        <strain evidence="3 4">F0184</strain>
    </source>
</reference>
<proteinExistence type="predicted"/>
<evidence type="ECO:0000256" key="2">
    <source>
        <dbReference type="ARBA" id="ARBA00022679"/>
    </source>
</evidence>
<evidence type="ECO:0000313" key="3">
    <source>
        <dbReference type="EMBL" id="ERT63010.1"/>
    </source>
</evidence>
<name>U7UUK9_9MICC</name>
<dbReference type="GO" id="GO:0008168">
    <property type="term" value="F:methyltransferase activity"/>
    <property type="evidence" value="ECO:0007669"/>
    <property type="project" value="UniProtKB-KW"/>
</dbReference>
<dbReference type="EMBL" id="AXZG01000083">
    <property type="protein sequence ID" value="ERT63010.1"/>
    <property type="molecule type" value="Genomic_DNA"/>
</dbReference>
<dbReference type="HOGENOM" id="CLU_075826_1_0_11"/>
<evidence type="ECO:0000256" key="1">
    <source>
        <dbReference type="ARBA" id="ARBA00022603"/>
    </source>
</evidence>
<keyword evidence="2 3" id="KW-0808">Transferase</keyword>
<dbReference type="InterPro" id="IPR029063">
    <property type="entry name" value="SAM-dependent_MTases_sf"/>
</dbReference>
<dbReference type="Pfam" id="PF03602">
    <property type="entry name" value="Cons_hypoth95"/>
    <property type="match status" value="1"/>
</dbReference>
<dbReference type="Gene3D" id="3.40.50.150">
    <property type="entry name" value="Vaccinia Virus protein VP39"/>
    <property type="match status" value="1"/>
</dbReference>
<dbReference type="PANTHER" id="PTHR43542">
    <property type="entry name" value="METHYLTRANSFERASE"/>
    <property type="match status" value="1"/>
</dbReference>